<feature type="transmembrane region" description="Helical" evidence="7">
    <location>
        <begin position="113"/>
        <end position="132"/>
    </location>
</feature>
<feature type="domain" description="Cation efflux protein transmembrane" evidence="8">
    <location>
        <begin position="11"/>
        <end position="202"/>
    </location>
</feature>
<evidence type="ECO:0000256" key="4">
    <source>
        <dbReference type="ARBA" id="ARBA00022692"/>
    </source>
</evidence>
<dbReference type="GO" id="GO:0006882">
    <property type="term" value="P:intracellular zinc ion homeostasis"/>
    <property type="evidence" value="ECO:0007669"/>
    <property type="project" value="TreeGrafter"/>
</dbReference>
<comment type="caution">
    <text evidence="10">The sequence shown here is derived from an EMBL/GenBank/DDBJ whole genome shotgun (WGS) entry which is preliminary data.</text>
</comment>
<dbReference type="EMBL" id="QFPN01000001">
    <property type="protein sequence ID" value="PZQ19300.1"/>
    <property type="molecule type" value="Genomic_DNA"/>
</dbReference>
<dbReference type="Gene3D" id="3.30.70.1350">
    <property type="entry name" value="Cation efflux protein, cytoplasmic domain"/>
    <property type="match status" value="1"/>
</dbReference>
<dbReference type="NCBIfam" id="TIGR01297">
    <property type="entry name" value="CDF"/>
    <property type="match status" value="1"/>
</dbReference>
<evidence type="ECO:0000259" key="8">
    <source>
        <dbReference type="Pfam" id="PF01545"/>
    </source>
</evidence>
<dbReference type="InterPro" id="IPR002524">
    <property type="entry name" value="Cation_efflux"/>
</dbReference>
<dbReference type="GO" id="GO:0015093">
    <property type="term" value="F:ferrous iron transmembrane transporter activity"/>
    <property type="evidence" value="ECO:0007669"/>
    <property type="project" value="TreeGrafter"/>
</dbReference>
<evidence type="ECO:0000313" key="11">
    <source>
        <dbReference type="Proteomes" id="UP000249577"/>
    </source>
</evidence>
<keyword evidence="6 7" id="KW-0472">Membrane</keyword>
<dbReference type="InterPro" id="IPR058533">
    <property type="entry name" value="Cation_efflux_TM"/>
</dbReference>
<feature type="transmembrane region" description="Helical" evidence="7">
    <location>
        <begin position="75"/>
        <end position="93"/>
    </location>
</feature>
<proteinExistence type="inferred from homology"/>
<keyword evidence="3" id="KW-0813">Transport</keyword>
<dbReference type="InterPro" id="IPR027470">
    <property type="entry name" value="Cation_efflux_CTD"/>
</dbReference>
<dbReference type="InterPro" id="IPR036837">
    <property type="entry name" value="Cation_efflux_CTD_sf"/>
</dbReference>
<organism evidence="10 11">
    <name type="scientific">Ancylobacter novellus</name>
    <name type="common">Thiobacillus novellus</name>
    <dbReference type="NCBI Taxonomy" id="921"/>
    <lineage>
        <taxon>Bacteria</taxon>
        <taxon>Pseudomonadati</taxon>
        <taxon>Pseudomonadota</taxon>
        <taxon>Alphaproteobacteria</taxon>
        <taxon>Hyphomicrobiales</taxon>
        <taxon>Xanthobacteraceae</taxon>
        <taxon>Ancylobacter</taxon>
    </lineage>
</organism>
<protein>
    <submittedName>
        <fullName evidence="10">Cation-efflux pump</fullName>
    </submittedName>
</protein>
<feature type="domain" description="Cation efflux protein cytoplasmic" evidence="9">
    <location>
        <begin position="208"/>
        <end position="283"/>
    </location>
</feature>
<keyword evidence="5 7" id="KW-1133">Transmembrane helix</keyword>
<feature type="transmembrane region" description="Helical" evidence="7">
    <location>
        <begin position="7"/>
        <end position="28"/>
    </location>
</feature>
<accession>A0A2W5MZV1</accession>
<comment type="subcellular location">
    <subcellularLocation>
        <location evidence="1">Membrane</location>
        <topology evidence="1">Multi-pass membrane protein</topology>
    </subcellularLocation>
</comment>
<dbReference type="GO" id="GO:0005886">
    <property type="term" value="C:plasma membrane"/>
    <property type="evidence" value="ECO:0007669"/>
    <property type="project" value="TreeGrafter"/>
</dbReference>
<evidence type="ECO:0000256" key="5">
    <source>
        <dbReference type="ARBA" id="ARBA00022989"/>
    </source>
</evidence>
<dbReference type="Pfam" id="PF01545">
    <property type="entry name" value="Cation_efflux"/>
    <property type="match status" value="1"/>
</dbReference>
<sequence>MDGAQRIALGSIAIGLVVLALKAIAFWLTGSVALYSDAAESVVNVAAAIAAFLAVRLSAAPPDREHPYGHHKAEYISAVVEGSLIIVAAIAILNEAWGAFRSPREIDLTPLGVGANVAASVINGLWCLVLFRRGRALRSPALVADGKHLLTDVVSSAGVLVGVGAVAVTGLHWLDPALACAVALNVLWSGAKLVKTSVGGLMDEAADQRTLETIRALIATNADGAIEAHDLRTRHAGRLTFVDFHLVVPGDMRVTAAHDICDRIERALHAEDSDMVVTIHVEPDDKAKHAGIVVL</sequence>
<dbReference type="Proteomes" id="UP000249577">
    <property type="component" value="Unassembled WGS sequence"/>
</dbReference>
<evidence type="ECO:0000259" key="9">
    <source>
        <dbReference type="Pfam" id="PF16916"/>
    </source>
</evidence>
<dbReference type="InterPro" id="IPR027469">
    <property type="entry name" value="Cation_efflux_TMD_sf"/>
</dbReference>
<comment type="similarity">
    <text evidence="2">Belongs to the cation diffusion facilitator (CDF) transporter (TC 2.A.4) family.</text>
</comment>
<feature type="transmembrane region" description="Helical" evidence="7">
    <location>
        <begin position="34"/>
        <end position="55"/>
    </location>
</feature>
<evidence type="ECO:0000256" key="3">
    <source>
        <dbReference type="ARBA" id="ARBA00022448"/>
    </source>
</evidence>
<dbReference type="PANTHER" id="PTHR43840:SF15">
    <property type="entry name" value="MITOCHONDRIAL METAL TRANSPORTER 1-RELATED"/>
    <property type="match status" value="1"/>
</dbReference>
<dbReference type="SUPFAM" id="SSF161111">
    <property type="entry name" value="Cation efflux protein transmembrane domain-like"/>
    <property type="match status" value="1"/>
</dbReference>
<reference evidence="10 11" key="1">
    <citation type="submission" date="2017-08" db="EMBL/GenBank/DDBJ databases">
        <title>Infants hospitalized years apart are colonized by the same room-sourced microbial strains.</title>
        <authorList>
            <person name="Brooks B."/>
            <person name="Olm M.R."/>
            <person name="Firek B.A."/>
            <person name="Baker R."/>
            <person name="Thomas B.C."/>
            <person name="Morowitz M.J."/>
            <person name="Banfield J.F."/>
        </authorList>
    </citation>
    <scope>NUCLEOTIDE SEQUENCE [LARGE SCALE GENOMIC DNA]</scope>
    <source>
        <strain evidence="10">S2_005_003_R2_43</strain>
    </source>
</reference>
<dbReference type="PANTHER" id="PTHR43840">
    <property type="entry name" value="MITOCHONDRIAL METAL TRANSPORTER 1-RELATED"/>
    <property type="match status" value="1"/>
</dbReference>
<evidence type="ECO:0000256" key="6">
    <source>
        <dbReference type="ARBA" id="ARBA00023136"/>
    </source>
</evidence>
<gene>
    <name evidence="10" type="ORF">DI565_02690</name>
</gene>
<dbReference type="InterPro" id="IPR050291">
    <property type="entry name" value="CDF_Transporter"/>
</dbReference>
<dbReference type="GO" id="GO:0015341">
    <property type="term" value="F:zinc efflux antiporter activity"/>
    <property type="evidence" value="ECO:0007669"/>
    <property type="project" value="TreeGrafter"/>
</dbReference>
<dbReference type="GO" id="GO:0015086">
    <property type="term" value="F:cadmium ion transmembrane transporter activity"/>
    <property type="evidence" value="ECO:0007669"/>
    <property type="project" value="TreeGrafter"/>
</dbReference>
<evidence type="ECO:0000313" key="10">
    <source>
        <dbReference type="EMBL" id="PZQ19300.1"/>
    </source>
</evidence>
<dbReference type="SUPFAM" id="SSF160240">
    <property type="entry name" value="Cation efflux protein cytoplasmic domain-like"/>
    <property type="match status" value="1"/>
</dbReference>
<dbReference type="Pfam" id="PF16916">
    <property type="entry name" value="ZT_dimer"/>
    <property type="match status" value="1"/>
</dbReference>
<dbReference type="Gene3D" id="1.20.1510.10">
    <property type="entry name" value="Cation efflux protein transmembrane domain"/>
    <property type="match status" value="1"/>
</dbReference>
<keyword evidence="4 7" id="KW-0812">Transmembrane</keyword>
<dbReference type="AlphaFoldDB" id="A0A2W5MZV1"/>
<name>A0A2W5MZV1_ANCNO</name>
<evidence type="ECO:0000256" key="7">
    <source>
        <dbReference type="SAM" id="Phobius"/>
    </source>
</evidence>
<evidence type="ECO:0000256" key="1">
    <source>
        <dbReference type="ARBA" id="ARBA00004141"/>
    </source>
</evidence>
<evidence type="ECO:0000256" key="2">
    <source>
        <dbReference type="ARBA" id="ARBA00008114"/>
    </source>
</evidence>